<evidence type="ECO:0000313" key="6">
    <source>
        <dbReference type="EMBL" id="CAE0500257.1"/>
    </source>
</evidence>
<dbReference type="PROSITE" id="PS50082">
    <property type="entry name" value="WD_REPEATS_2"/>
    <property type="match status" value="12"/>
</dbReference>
<dbReference type="EMBL" id="HBIP01025460">
    <property type="protein sequence ID" value="CAE0500258.1"/>
    <property type="molecule type" value="Transcribed_RNA"/>
</dbReference>
<dbReference type="InterPro" id="IPR036322">
    <property type="entry name" value="WD40_repeat_dom_sf"/>
</dbReference>
<gene>
    <name evidence="6" type="ORF">DTER00134_LOCUS15330</name>
    <name evidence="7" type="ORF">DTER00134_LOCUS15331</name>
</gene>
<protein>
    <recommendedName>
        <fullName evidence="5">APAF-1 helical domain-containing protein</fullName>
    </recommendedName>
</protein>
<dbReference type="Gene3D" id="2.130.10.10">
    <property type="entry name" value="YVTN repeat-like/Quinoprotein amine dehydrogenase"/>
    <property type="match status" value="4"/>
</dbReference>
<feature type="domain" description="APAF-1 helical" evidence="5">
    <location>
        <begin position="253"/>
        <end position="327"/>
    </location>
</feature>
<dbReference type="InterPro" id="IPR019775">
    <property type="entry name" value="WD40_repeat_CS"/>
</dbReference>
<dbReference type="PANTHER" id="PTHR19848">
    <property type="entry name" value="WD40 REPEAT PROTEIN"/>
    <property type="match status" value="1"/>
</dbReference>
<name>A0A6S8M4W5_DUNTE</name>
<dbReference type="SUPFAM" id="SSF50978">
    <property type="entry name" value="WD40 repeat-like"/>
    <property type="match status" value="1"/>
</dbReference>
<dbReference type="InterPro" id="IPR001680">
    <property type="entry name" value="WD40_rpt"/>
</dbReference>
<dbReference type="InterPro" id="IPR015943">
    <property type="entry name" value="WD40/YVTN_repeat-like_dom_sf"/>
</dbReference>
<feature type="repeat" description="WD" evidence="3">
    <location>
        <begin position="982"/>
        <end position="1023"/>
    </location>
</feature>
<feature type="repeat" description="WD" evidence="3">
    <location>
        <begin position="553"/>
        <end position="594"/>
    </location>
</feature>
<dbReference type="InterPro" id="IPR011044">
    <property type="entry name" value="Quino_amine_DH_bsu"/>
</dbReference>
<feature type="repeat" description="WD" evidence="3">
    <location>
        <begin position="805"/>
        <end position="846"/>
    </location>
</feature>
<dbReference type="Pfam" id="PF00400">
    <property type="entry name" value="WD40"/>
    <property type="match status" value="11"/>
</dbReference>
<feature type="repeat" description="WD" evidence="3">
    <location>
        <begin position="899"/>
        <end position="940"/>
    </location>
</feature>
<feature type="repeat" description="WD" evidence="3">
    <location>
        <begin position="595"/>
        <end position="636"/>
    </location>
</feature>
<accession>A0A6S8M4W5</accession>
<dbReference type="SUPFAM" id="SSF50998">
    <property type="entry name" value="Quinoprotein alcohol dehydrogenase-like"/>
    <property type="match status" value="1"/>
</dbReference>
<feature type="repeat" description="WD" evidence="3">
    <location>
        <begin position="422"/>
        <end position="463"/>
    </location>
</feature>
<sequence>MGNSCSNTAKQEPGGAVHYPPLEQQHQQAKSSSVEHEDRIFAPLSLGGNTLEDPMDLVPPVRQSKGHRGSMDSRPSASQPSRDLKEAAAQRVASQERFSGGGQRISKDRVSSVNTSGSTNSPKTSKRGSARSSFAVEKDGGDNLKNTIGGRAKARLQQQPHISESGAIIEFLPPAHLEQQYHALGITAPDMPVPVTMLAMLWQLPLDEAVDRVNEFQNLGVMRVATLEDGSLWCLTSSDHLQSIEAICGEAGLKKYHEQLLDAYTHLGKVPLNEVADDGYIVQNFAHHLVGAGRLNDMLVLLTEPIWLESKLHAYGLASIVQDFRRYFGETDTPDPIVRLLLQAIQLSQGCCLEQPNIKMLREQMLGRLVAVSGDGALKAWYEHHSSKAISEMVGAAGYTLVHLLPRTASLQQAGGLHRMTLRSHTMPIKKVVISPNGQDVITISEDGAAQVWDMNVGDCVMQLAREVPLVDVDVAPGGSLCCIASQDGHCCLWDLETGQIKHVLEGHHARVNAVAIDRQGLRCVTVSEDSTGRVWSLADGTCEQLLQGHGVAGGGLGSVFDVAISFDGTMAATASEDFTCRVWDLDEEVCAHVLEGHSGWVVSVSFMGNTMDLVTASHDGTARVWDGESGSCIHVLSGHTGRLNKVRVDSSGKFAITCGDDNAAMVWDLESGKRLAKLLGHTAWVNDAEITRDGSRAVTVAGDALARVWNVTTGKLVCCLEGHSDNIRSVVMTNKGRFVITASDDCTARVWDLQADMSTHAVDCHATKIRKVAPLANSASVASVGDDGVLIIWDAGSGKKRHELQGHKPGMTYFGITGDGSQVMTGSSDRSTVLWDAQSGAKVSSWPAQQGSRVKDMAFSQGGRFTALVLYDSSVCVFDIVTGAVTAQLIGRGERVGRNVHTGGVNGVLLTKDGTRAVTYSKDCTARVWSVPDNAVLHVVSGHTDGICCATLSPNESLLATASYAPTVHIHFMSDASPLAILDHEAPATILEFSPDSNLLAVILENHQVVLWNLAANDCLPPLQAHKSPITGASFSPDSTMLATCSADCTARVWDTRTGRQIAFIMTDAALQTVCFAGESCPDILVVGDVAGHMHFLDFPPELHAANAPTF</sequence>
<feature type="repeat" description="WD" evidence="3">
    <location>
        <begin position="679"/>
        <end position="720"/>
    </location>
</feature>
<dbReference type="InterPro" id="IPR020472">
    <property type="entry name" value="WD40_PAC1"/>
</dbReference>
<dbReference type="AlphaFoldDB" id="A0A6S8M4W5"/>
<feature type="repeat" description="WD" evidence="3">
    <location>
        <begin position="763"/>
        <end position="804"/>
    </location>
</feature>
<dbReference type="EMBL" id="HBIP01025457">
    <property type="protein sequence ID" value="CAE0500257.1"/>
    <property type="molecule type" value="Transcribed_RNA"/>
</dbReference>
<feature type="repeat" description="WD" evidence="3">
    <location>
        <begin position="1024"/>
        <end position="1065"/>
    </location>
</feature>
<dbReference type="CDD" id="cd00200">
    <property type="entry name" value="WD40"/>
    <property type="match status" value="2"/>
</dbReference>
<reference evidence="7" key="1">
    <citation type="submission" date="2021-01" db="EMBL/GenBank/DDBJ databases">
        <authorList>
            <person name="Corre E."/>
            <person name="Pelletier E."/>
            <person name="Niang G."/>
            <person name="Scheremetjew M."/>
            <person name="Finn R."/>
            <person name="Kale V."/>
            <person name="Holt S."/>
            <person name="Cochrane G."/>
            <person name="Meng A."/>
            <person name="Brown T."/>
            <person name="Cohen L."/>
        </authorList>
    </citation>
    <scope>NUCLEOTIDE SEQUENCE</scope>
    <source>
        <strain evidence="7">CCMP1320</strain>
    </source>
</reference>
<keyword evidence="1 3" id="KW-0853">WD repeat</keyword>
<evidence type="ECO:0000256" key="2">
    <source>
        <dbReference type="ARBA" id="ARBA00022737"/>
    </source>
</evidence>
<dbReference type="PROSITE" id="PS50294">
    <property type="entry name" value="WD_REPEATS_REGION"/>
    <property type="match status" value="8"/>
</dbReference>
<evidence type="ECO:0000256" key="1">
    <source>
        <dbReference type="ARBA" id="ARBA00022574"/>
    </source>
</evidence>
<dbReference type="InterPro" id="IPR041452">
    <property type="entry name" value="APAF1_C"/>
</dbReference>
<dbReference type="SUPFAM" id="SSF50969">
    <property type="entry name" value="YVTN repeat-like/Quinoprotein amine dehydrogenase"/>
    <property type="match status" value="1"/>
</dbReference>
<feature type="region of interest" description="Disordered" evidence="4">
    <location>
        <begin position="1"/>
        <end position="147"/>
    </location>
</feature>
<dbReference type="Pfam" id="PF17908">
    <property type="entry name" value="APAF1_C"/>
    <property type="match status" value="1"/>
</dbReference>
<keyword evidence="2" id="KW-0677">Repeat</keyword>
<dbReference type="InterPro" id="IPR011047">
    <property type="entry name" value="Quinoprotein_ADH-like_sf"/>
</dbReference>
<feature type="repeat" description="WD" evidence="3">
    <location>
        <begin position="505"/>
        <end position="546"/>
    </location>
</feature>
<evidence type="ECO:0000256" key="3">
    <source>
        <dbReference type="PROSITE-ProRule" id="PRU00221"/>
    </source>
</evidence>
<dbReference type="PRINTS" id="PR00320">
    <property type="entry name" value="GPROTEINBRPT"/>
</dbReference>
<dbReference type="SMART" id="SM00320">
    <property type="entry name" value="WD40"/>
    <property type="match status" value="16"/>
</dbReference>
<proteinExistence type="predicted"/>
<evidence type="ECO:0000313" key="7">
    <source>
        <dbReference type="EMBL" id="CAE0500258.1"/>
    </source>
</evidence>
<dbReference type="PANTHER" id="PTHR19848:SF8">
    <property type="entry name" value="F-BOX AND WD REPEAT DOMAIN CONTAINING 7"/>
    <property type="match status" value="1"/>
</dbReference>
<feature type="repeat" description="WD" evidence="3">
    <location>
        <begin position="721"/>
        <end position="762"/>
    </location>
</feature>
<organism evidence="7">
    <name type="scientific">Dunaliella tertiolecta</name>
    <name type="common">Green alga</name>
    <dbReference type="NCBI Taxonomy" id="3047"/>
    <lineage>
        <taxon>Eukaryota</taxon>
        <taxon>Viridiplantae</taxon>
        <taxon>Chlorophyta</taxon>
        <taxon>core chlorophytes</taxon>
        <taxon>Chlorophyceae</taxon>
        <taxon>CS clade</taxon>
        <taxon>Chlamydomonadales</taxon>
        <taxon>Dunaliellaceae</taxon>
        <taxon>Dunaliella</taxon>
    </lineage>
</organism>
<evidence type="ECO:0000256" key="4">
    <source>
        <dbReference type="SAM" id="MobiDB-lite"/>
    </source>
</evidence>
<feature type="repeat" description="WD" evidence="3">
    <location>
        <begin position="637"/>
        <end position="678"/>
    </location>
</feature>
<dbReference type="Gene3D" id="1.25.40.370">
    <property type="match status" value="1"/>
</dbReference>
<evidence type="ECO:0000259" key="5">
    <source>
        <dbReference type="Pfam" id="PF17908"/>
    </source>
</evidence>
<dbReference type="PROSITE" id="PS00678">
    <property type="entry name" value="WD_REPEATS_1"/>
    <property type="match status" value="7"/>
</dbReference>
<feature type="compositionally biased region" description="Low complexity" evidence="4">
    <location>
        <begin position="111"/>
        <end position="121"/>
    </location>
</feature>
<feature type="compositionally biased region" description="Polar residues" evidence="4">
    <location>
        <begin position="1"/>
        <end position="10"/>
    </location>
</feature>